<reference evidence="1 2" key="1">
    <citation type="submission" date="2019-02" db="EMBL/GenBank/DDBJ databases">
        <title>Deep-cultivation of Planctomycetes and their phenomic and genomic characterization uncovers novel biology.</title>
        <authorList>
            <person name="Wiegand S."/>
            <person name="Jogler M."/>
            <person name="Boedeker C."/>
            <person name="Pinto D."/>
            <person name="Vollmers J."/>
            <person name="Rivas-Marin E."/>
            <person name="Kohn T."/>
            <person name="Peeters S.H."/>
            <person name="Heuer A."/>
            <person name="Rast P."/>
            <person name="Oberbeckmann S."/>
            <person name="Bunk B."/>
            <person name="Jeske O."/>
            <person name="Meyerdierks A."/>
            <person name="Storesund J.E."/>
            <person name="Kallscheuer N."/>
            <person name="Luecker S."/>
            <person name="Lage O.M."/>
            <person name="Pohl T."/>
            <person name="Merkel B.J."/>
            <person name="Hornburger P."/>
            <person name="Mueller R.-W."/>
            <person name="Bruemmer F."/>
            <person name="Labrenz M."/>
            <person name="Spormann A.M."/>
            <person name="Op den Camp H."/>
            <person name="Overmann J."/>
            <person name="Amann R."/>
            <person name="Jetten M.S.M."/>
            <person name="Mascher T."/>
            <person name="Medema M.H."/>
            <person name="Devos D.P."/>
            <person name="Kaster A.-K."/>
            <person name="Ovreas L."/>
            <person name="Rohde M."/>
            <person name="Galperin M.Y."/>
            <person name="Jogler C."/>
        </authorList>
    </citation>
    <scope>NUCLEOTIDE SEQUENCE [LARGE SCALE GENOMIC DNA]</scope>
    <source>
        <strain evidence="1 2">ETA_A8</strain>
    </source>
</reference>
<dbReference type="PANTHER" id="PTHR43344">
    <property type="entry name" value="PHOSPHOSERINE PHOSPHATASE"/>
    <property type="match status" value="1"/>
</dbReference>
<organism evidence="1 2">
    <name type="scientific">Anatilimnocola aggregata</name>
    <dbReference type="NCBI Taxonomy" id="2528021"/>
    <lineage>
        <taxon>Bacteria</taxon>
        <taxon>Pseudomonadati</taxon>
        <taxon>Planctomycetota</taxon>
        <taxon>Planctomycetia</taxon>
        <taxon>Pirellulales</taxon>
        <taxon>Pirellulaceae</taxon>
        <taxon>Anatilimnocola</taxon>
    </lineage>
</organism>
<dbReference type="SUPFAM" id="SSF56784">
    <property type="entry name" value="HAD-like"/>
    <property type="match status" value="1"/>
</dbReference>
<name>A0A517YFL9_9BACT</name>
<accession>A0A517YFL9</accession>
<dbReference type="InterPro" id="IPR009097">
    <property type="entry name" value="Cyclic_Pdiesterase"/>
</dbReference>
<dbReference type="Gene3D" id="3.40.50.1000">
    <property type="entry name" value="HAD superfamily/HAD-like"/>
    <property type="match status" value="1"/>
</dbReference>
<dbReference type="Pfam" id="PF13563">
    <property type="entry name" value="2_5_RNA_ligase2"/>
    <property type="match status" value="1"/>
</dbReference>
<proteinExistence type="predicted"/>
<evidence type="ECO:0000313" key="1">
    <source>
        <dbReference type="EMBL" id="QDU28962.1"/>
    </source>
</evidence>
<dbReference type="RefSeq" id="WP_145092071.1">
    <property type="nucleotide sequence ID" value="NZ_CP036274.1"/>
</dbReference>
<dbReference type="Gene3D" id="3.90.1140.10">
    <property type="entry name" value="Cyclic phosphodiesterase"/>
    <property type="match status" value="1"/>
</dbReference>
<dbReference type="EMBL" id="CP036274">
    <property type="protein sequence ID" value="QDU28962.1"/>
    <property type="molecule type" value="Genomic_DNA"/>
</dbReference>
<dbReference type="InterPro" id="IPR023214">
    <property type="entry name" value="HAD_sf"/>
</dbReference>
<protein>
    <submittedName>
        <fullName evidence="1">Haloacid dehalogenase-like hydrolase</fullName>
    </submittedName>
</protein>
<dbReference type="OrthoDB" id="9799365at2"/>
<keyword evidence="2" id="KW-1185">Reference proteome</keyword>
<dbReference type="Pfam" id="PF12710">
    <property type="entry name" value="HAD"/>
    <property type="match status" value="1"/>
</dbReference>
<dbReference type="KEGG" id="aagg:ETAA8_40680"/>
<dbReference type="InterPro" id="IPR050582">
    <property type="entry name" value="HAD-like_SerB"/>
</dbReference>
<gene>
    <name evidence="1" type="ORF">ETAA8_40680</name>
</gene>
<dbReference type="AlphaFoldDB" id="A0A517YFL9"/>
<evidence type="ECO:0000313" key="2">
    <source>
        <dbReference type="Proteomes" id="UP000315017"/>
    </source>
</evidence>
<keyword evidence="1" id="KW-0378">Hydrolase</keyword>
<dbReference type="Proteomes" id="UP000315017">
    <property type="component" value="Chromosome"/>
</dbReference>
<dbReference type="GO" id="GO:0016787">
    <property type="term" value="F:hydrolase activity"/>
    <property type="evidence" value="ECO:0007669"/>
    <property type="project" value="UniProtKB-KW"/>
</dbReference>
<sequence>MTTIRLSLLAFAIWGLAFLSPRLVWGQGPQAASVVTAIDILLNPDRVMIDHARAANDRLRVDYPKSFALDADHAPHITIIQTFVRTSELDKVYAAVAKVTKDENPTEWELKTKGYYDIPSGNLGVAGIVIEPTRDLLRLQQKLIDAVGLYTADKGTDAAFVPKPDGGAMVPGLIDYVTGFVSKSSGKNFNPHVTVGLGTREFLDKLKAEPFKSFTFKARGVAVYQLGDFGTAQKLLWTSAPADPLPSWNDTNSKQSIIDFVMKVTKDGSPDFVPVAERIATFDNDGTLWCEMPIPVQLYFAIDRVKALAPKHPEWKEKQPFKGALEDDIKAIFTNGERGLFELMMASHAGMTTNEFEAIVKDWIATAKHPQFKRPYTELVYQPMLEVLTYLRANGFKTYVVSGGGIEFMRPWMEKVYGIPPEQIIGSSIETKYELRDGNPVLVRLPQLDFNDDKAGKPVAINRFIGRRPIMAFGNSDGDFEMIEWTTTAKGPRFGLIIHHTDAEREYAYDRKAGLGRLDKGLDEASKRNWTVVNMKDDWKTVFPTKK</sequence>
<dbReference type="InterPro" id="IPR036412">
    <property type="entry name" value="HAD-like_sf"/>
</dbReference>
<dbReference type="SUPFAM" id="SSF55144">
    <property type="entry name" value="LigT-like"/>
    <property type="match status" value="1"/>
</dbReference>